<dbReference type="VEuPathDB" id="GiardiaDB:GMRT_12182"/>
<keyword evidence="2" id="KW-0067">ATP-binding</keyword>
<feature type="transmembrane region" description="Helical" evidence="3">
    <location>
        <begin position="41"/>
        <end position="59"/>
    </location>
</feature>
<reference evidence="5 6" key="1">
    <citation type="submission" date="2019-05" db="EMBL/GenBank/DDBJ databases">
        <title>The compact genome of Giardia muris reveals important steps in the evolution of intestinal protozoan parasites.</title>
        <authorList>
            <person name="Xu F."/>
            <person name="Jimenez-Gonzalez A."/>
            <person name="Einarsson E."/>
            <person name="Astvaldsson A."/>
            <person name="Peirasmaki D."/>
            <person name="Eckmann L."/>
            <person name="Andersson J.O."/>
            <person name="Svard S.G."/>
            <person name="Jerlstrom-Hultqvist J."/>
        </authorList>
    </citation>
    <scope>NUCLEOTIDE SEQUENCE [LARGE SCALE GENOMIC DNA]</scope>
    <source>
        <strain evidence="5 6">Roberts-Thomson</strain>
    </source>
</reference>
<evidence type="ECO:0000313" key="5">
    <source>
        <dbReference type="EMBL" id="TNJ27790.1"/>
    </source>
</evidence>
<dbReference type="AlphaFoldDB" id="A0A4Z1SQ45"/>
<evidence type="ECO:0000256" key="3">
    <source>
        <dbReference type="SAM" id="Phobius"/>
    </source>
</evidence>
<dbReference type="SUPFAM" id="SSF52540">
    <property type="entry name" value="P-loop containing nucleoside triphosphate hydrolases"/>
    <property type="match status" value="1"/>
</dbReference>
<evidence type="ECO:0000259" key="4">
    <source>
        <dbReference type="PROSITE" id="PS50893"/>
    </source>
</evidence>
<keyword evidence="1" id="KW-0547">Nucleotide-binding</keyword>
<dbReference type="InterPro" id="IPR003439">
    <property type="entry name" value="ABC_transporter-like_ATP-bd"/>
</dbReference>
<dbReference type="CDD" id="cd03263">
    <property type="entry name" value="ABC_subfamily_A"/>
    <property type="match status" value="1"/>
</dbReference>
<sequence length="967" mass="106816">MAKCVCKPCKRRTSYERPSFLRQLQTCLYKQWLSLIQSPQSYIIVIVVPILTALILYLIQTAIYAESNLLTYVSHTSDEFVVRSDLSNQTWPSCKSIPKELIQKPCIDLAVCLQYVENATELDRIYEVLNLIIRRYQLENVKMYEDCSSFYFDMSDVLRDHDTIVGISFNNDNAIQTIAGAFGATLSQSMINMIVSLVSSSYPGLDLSLGSTQNKNDRVISLYAPTMRYSPTLTPATQFLDGDINRNFFLPIFKSIYEAFAVIYQGEPVDFELPYPEVVSWPHKAYKGFQPITMLVGTLVTLSSIALLSLLASMLLSDLSHPCSSLMTFLGLSVPARILAWVIISLPVTLISPTILYICGLIMGIPLYSEYNWKIGYAPLLVFSFSLIPTALIISVACSHNIAYPALPTNNPTATATYIIGILALTATIILAPISSTVFKTSEVHSTTDTLNSLFNKPQESKLPVVVTSYILRQLNFAVGLACCSLGIIDEERRNTLGLPGEELWWVVWDMVWMTLVAILIIGAKILLARQKSKACSCSCRNSRTVENDLKAMLQKQQKGKTTSSSRLRSASSVHKISDAAHQMFEQSSGPNGIQLEESTSTQYISQAEPIREMCGHAPGVLDVLEALSDPLLSDDILVIKDLKKSYSDFHALNGINFCVRPGTCVCLNGINGSGKSTLMHCLVRLDHLTSGEITFGRTIGFVSQFNTLWDNLNAAQHLRLVLKARGLDTSMENVRSYLHEVGLHGVEKRRVGQFSYGMKRRTCLAMALCGQPALYILDEVTSGVDPGSKELIWGVIQRQLQKQAGVLLSTHSIRECEVLASKIIVIGAGKVAAIGSATELKQSHPYGYSVLLEATKDATSDDLRSIVQGTSLETRILEAAQKCASQRPVTGDQPKAGTVVVRRMTDSITMVDLPKLPQDFINTLYVHLQQQPCIKTVALRSPSLEPIFNEYAALSARRENGMPVSL</sequence>
<feature type="transmembrane region" description="Helical" evidence="3">
    <location>
        <begin position="380"/>
        <end position="403"/>
    </location>
</feature>
<organism evidence="5 6">
    <name type="scientific">Giardia muris</name>
    <dbReference type="NCBI Taxonomy" id="5742"/>
    <lineage>
        <taxon>Eukaryota</taxon>
        <taxon>Metamonada</taxon>
        <taxon>Diplomonadida</taxon>
        <taxon>Hexamitidae</taxon>
        <taxon>Giardiinae</taxon>
        <taxon>Giardia</taxon>
    </lineage>
</organism>
<keyword evidence="3" id="KW-1133">Transmembrane helix</keyword>
<dbReference type="InterPro" id="IPR003593">
    <property type="entry name" value="AAA+_ATPase"/>
</dbReference>
<keyword evidence="3" id="KW-0472">Membrane</keyword>
<dbReference type="Proteomes" id="UP000315496">
    <property type="component" value="Chromosome 3"/>
</dbReference>
<feature type="domain" description="ABC transporter" evidence="4">
    <location>
        <begin position="638"/>
        <end position="854"/>
    </location>
</feature>
<feature type="transmembrane region" description="Helical" evidence="3">
    <location>
        <begin position="504"/>
        <end position="524"/>
    </location>
</feature>
<evidence type="ECO:0000256" key="1">
    <source>
        <dbReference type="ARBA" id="ARBA00022741"/>
    </source>
</evidence>
<keyword evidence="6" id="KW-1185">Reference proteome</keyword>
<dbReference type="GO" id="GO:0016887">
    <property type="term" value="F:ATP hydrolysis activity"/>
    <property type="evidence" value="ECO:0007669"/>
    <property type="project" value="InterPro"/>
</dbReference>
<protein>
    <submittedName>
        <fullName evidence="5">ABC transporter family protein</fullName>
    </submittedName>
</protein>
<dbReference type="InterPro" id="IPR027417">
    <property type="entry name" value="P-loop_NTPase"/>
</dbReference>
<evidence type="ECO:0000313" key="6">
    <source>
        <dbReference type="Proteomes" id="UP000315496"/>
    </source>
</evidence>
<feature type="transmembrane region" description="Helical" evidence="3">
    <location>
        <begin position="415"/>
        <end position="434"/>
    </location>
</feature>
<accession>A0A4Z1SQ45</accession>
<dbReference type="PROSITE" id="PS50893">
    <property type="entry name" value="ABC_TRANSPORTER_2"/>
    <property type="match status" value="1"/>
</dbReference>
<dbReference type="Pfam" id="PF00005">
    <property type="entry name" value="ABC_tran"/>
    <property type="match status" value="1"/>
</dbReference>
<feature type="transmembrane region" description="Helical" evidence="3">
    <location>
        <begin position="336"/>
        <end position="368"/>
    </location>
</feature>
<dbReference type="OrthoDB" id="10255969at2759"/>
<dbReference type="PANTHER" id="PTHR43582:SF2">
    <property type="entry name" value="LINEARMYCIN RESISTANCE ATP-BINDING PROTEIN LNRL"/>
    <property type="match status" value="1"/>
</dbReference>
<dbReference type="SMART" id="SM00382">
    <property type="entry name" value="AAA"/>
    <property type="match status" value="1"/>
</dbReference>
<dbReference type="PANTHER" id="PTHR43582">
    <property type="entry name" value="LINEARMYCIN RESISTANCE ATP-BINDING PROTEIN LNRL"/>
    <property type="match status" value="1"/>
</dbReference>
<dbReference type="EMBL" id="VDLU01000003">
    <property type="protein sequence ID" value="TNJ27790.1"/>
    <property type="molecule type" value="Genomic_DNA"/>
</dbReference>
<dbReference type="GO" id="GO:0005524">
    <property type="term" value="F:ATP binding"/>
    <property type="evidence" value="ECO:0007669"/>
    <property type="project" value="UniProtKB-KW"/>
</dbReference>
<dbReference type="Gene3D" id="3.40.50.300">
    <property type="entry name" value="P-loop containing nucleotide triphosphate hydrolases"/>
    <property type="match status" value="1"/>
</dbReference>
<feature type="transmembrane region" description="Helical" evidence="3">
    <location>
        <begin position="292"/>
        <end position="316"/>
    </location>
</feature>
<proteinExistence type="predicted"/>
<evidence type="ECO:0000256" key="2">
    <source>
        <dbReference type="ARBA" id="ARBA00022840"/>
    </source>
</evidence>
<gene>
    <name evidence="5" type="ORF">GMRT_12182</name>
</gene>
<keyword evidence="3" id="KW-0812">Transmembrane</keyword>
<comment type="caution">
    <text evidence="5">The sequence shown here is derived from an EMBL/GenBank/DDBJ whole genome shotgun (WGS) entry which is preliminary data.</text>
</comment>
<name>A0A4Z1SQ45_GIAMU</name>